<keyword evidence="3" id="KW-0812">Transmembrane</keyword>
<keyword evidence="1" id="KW-0175">Coiled coil</keyword>
<evidence type="ECO:0000256" key="3">
    <source>
        <dbReference type="SAM" id="Phobius"/>
    </source>
</evidence>
<dbReference type="Pfam" id="PF01145">
    <property type="entry name" value="Band_7"/>
    <property type="match status" value="1"/>
</dbReference>
<feature type="coiled-coil region" evidence="1">
    <location>
        <begin position="258"/>
        <end position="285"/>
    </location>
</feature>
<dbReference type="AlphaFoldDB" id="A0A7S3L5G8"/>
<feature type="compositionally biased region" description="Acidic residues" evidence="2">
    <location>
        <begin position="34"/>
        <end position="43"/>
    </location>
</feature>
<dbReference type="Gene3D" id="3.30.479.30">
    <property type="entry name" value="Band 7 domain"/>
    <property type="match status" value="1"/>
</dbReference>
<evidence type="ECO:0000259" key="4">
    <source>
        <dbReference type="Pfam" id="PF01145"/>
    </source>
</evidence>
<feature type="region of interest" description="Disordered" evidence="2">
    <location>
        <begin position="31"/>
        <end position="56"/>
    </location>
</feature>
<organism evidence="5">
    <name type="scientific">Amphora coffeiformis</name>
    <dbReference type="NCBI Taxonomy" id="265554"/>
    <lineage>
        <taxon>Eukaryota</taxon>
        <taxon>Sar</taxon>
        <taxon>Stramenopiles</taxon>
        <taxon>Ochrophyta</taxon>
        <taxon>Bacillariophyta</taxon>
        <taxon>Bacillariophyceae</taxon>
        <taxon>Bacillariophycidae</taxon>
        <taxon>Thalassiophysales</taxon>
        <taxon>Catenulaceae</taxon>
        <taxon>Amphora</taxon>
    </lineage>
</organism>
<name>A0A7S3L5G8_9STRA</name>
<feature type="compositionally biased region" description="Polar residues" evidence="2">
    <location>
        <begin position="46"/>
        <end position="56"/>
    </location>
</feature>
<evidence type="ECO:0000256" key="2">
    <source>
        <dbReference type="SAM" id="MobiDB-lite"/>
    </source>
</evidence>
<gene>
    <name evidence="5" type="ORF">ACOF00016_LOCUS5359</name>
</gene>
<evidence type="ECO:0000313" key="5">
    <source>
        <dbReference type="EMBL" id="CAE0407536.1"/>
    </source>
</evidence>
<dbReference type="EMBL" id="HBIM01006292">
    <property type="protein sequence ID" value="CAE0407536.1"/>
    <property type="molecule type" value="Transcribed_RNA"/>
</dbReference>
<protein>
    <recommendedName>
        <fullName evidence="4">Band 7 domain-containing protein</fullName>
    </recommendedName>
</protein>
<evidence type="ECO:0000256" key="1">
    <source>
        <dbReference type="SAM" id="Coils"/>
    </source>
</evidence>
<proteinExistence type="predicted"/>
<dbReference type="SUPFAM" id="SSF117892">
    <property type="entry name" value="Band 7/SPFH domain"/>
    <property type="match status" value="1"/>
</dbReference>
<reference evidence="5" key="1">
    <citation type="submission" date="2021-01" db="EMBL/GenBank/DDBJ databases">
        <authorList>
            <person name="Corre E."/>
            <person name="Pelletier E."/>
            <person name="Niang G."/>
            <person name="Scheremetjew M."/>
            <person name="Finn R."/>
            <person name="Kale V."/>
            <person name="Holt S."/>
            <person name="Cochrane G."/>
            <person name="Meng A."/>
            <person name="Brown T."/>
            <person name="Cohen L."/>
        </authorList>
    </citation>
    <scope>NUCLEOTIDE SEQUENCE</scope>
    <source>
        <strain evidence="5">CCMP127</strain>
    </source>
</reference>
<keyword evidence="3" id="KW-0472">Membrane</keyword>
<feature type="domain" description="Band 7" evidence="4">
    <location>
        <begin position="117"/>
        <end position="276"/>
    </location>
</feature>
<dbReference type="InterPro" id="IPR001107">
    <property type="entry name" value="Band_7"/>
</dbReference>
<keyword evidence="3" id="KW-1133">Transmembrane helix</keyword>
<feature type="transmembrane region" description="Helical" evidence="3">
    <location>
        <begin position="74"/>
        <end position="96"/>
    </location>
</feature>
<accession>A0A7S3L5G8</accession>
<dbReference type="InterPro" id="IPR036013">
    <property type="entry name" value="Band_7/SPFH_dom_sf"/>
</dbReference>
<sequence>MTRNSDNGDDITEPLVLGHRVDESMVVKAATGGDDIEANDDPEVPSGQNRGKNNNINRRFQDSEFMRRYQQYKIWIWLTIVSVALITGLTLLGLSLKRLGSTEYGLQYHPRKKELDELALQGGLHPGPPGYKFVKFPSTFITVDLNDGRCVSRDGLRVKFDVTFQYQMPFEWVYPATVKYRNYDKWSRVVRAAGNSAVQHSCSDFNISNFQNKRGEIQTRMEDNLRLKLEGTQEDGSDGVYARAISLQLSNVDLPDEYSEAVAEKQSANEDISLAENERTQAITKAGTALNTAKEEARQIYDSAVNNANITLTEARLQAEETLFRYQTETTVLVGVRETLGLSTDGLLAYLTNQLYAEAPHLEVHAEEPAKLSRKAELEVLEEL</sequence>